<accession>A0A518DM26</accession>
<feature type="chain" id="PRO_5021979590" description="Leucine Rich repeats (2 copies)" evidence="1">
    <location>
        <begin position="29"/>
        <end position="290"/>
    </location>
</feature>
<proteinExistence type="predicted"/>
<gene>
    <name evidence="2" type="ORF">Pla8534_06690</name>
</gene>
<keyword evidence="3" id="KW-1185">Reference proteome</keyword>
<dbReference type="RefSeq" id="WP_145049237.1">
    <property type="nucleotide sequence ID" value="NZ_CP036433.1"/>
</dbReference>
<dbReference type="InterPro" id="IPR032675">
    <property type="entry name" value="LRR_dom_sf"/>
</dbReference>
<evidence type="ECO:0000256" key="1">
    <source>
        <dbReference type="SAM" id="SignalP"/>
    </source>
</evidence>
<organism evidence="2 3">
    <name type="scientific">Lignipirellula cremea</name>
    <dbReference type="NCBI Taxonomy" id="2528010"/>
    <lineage>
        <taxon>Bacteria</taxon>
        <taxon>Pseudomonadati</taxon>
        <taxon>Planctomycetota</taxon>
        <taxon>Planctomycetia</taxon>
        <taxon>Pirellulales</taxon>
        <taxon>Pirellulaceae</taxon>
        <taxon>Lignipirellula</taxon>
    </lineage>
</organism>
<protein>
    <recommendedName>
        <fullName evidence="4">Leucine Rich repeats (2 copies)</fullName>
    </recommendedName>
</protein>
<dbReference type="SUPFAM" id="SSF52047">
    <property type="entry name" value="RNI-like"/>
    <property type="match status" value="1"/>
</dbReference>
<dbReference type="AlphaFoldDB" id="A0A518DM26"/>
<sequence precursor="true">MKRVAISSLLLALTAVAVLPFFAGSVLAADLPTDEASAIAYFTAKGADIKLDDAGHAIRFVSSGAPALTVEEYQRIGLLTHLQQMGLNSSPLADDQWGFLKQLPQLKSLSIWHGKGFTTLEPFSGLPVESLTIGGCMGLRDLNKDDVNKHRNAVTTLHDLPQLKRVSLYHTPLAPDDSHLQHLASSFTTLEDLSLDFSSPRGTETSITPAGLAALQKLPLKVLKVEHVESFTAEHFAAIAGIKSLTTLLVDARRNPVSPEAVAAFEKLRPDVEVVIGKPGDARPPTAKRR</sequence>
<dbReference type="EMBL" id="CP036433">
    <property type="protein sequence ID" value="QDU92896.1"/>
    <property type="molecule type" value="Genomic_DNA"/>
</dbReference>
<name>A0A518DM26_9BACT</name>
<evidence type="ECO:0000313" key="3">
    <source>
        <dbReference type="Proteomes" id="UP000317648"/>
    </source>
</evidence>
<dbReference type="Gene3D" id="3.80.10.10">
    <property type="entry name" value="Ribonuclease Inhibitor"/>
    <property type="match status" value="1"/>
</dbReference>
<keyword evidence="1" id="KW-0732">Signal</keyword>
<evidence type="ECO:0000313" key="2">
    <source>
        <dbReference type="EMBL" id="QDU92896.1"/>
    </source>
</evidence>
<feature type="signal peptide" evidence="1">
    <location>
        <begin position="1"/>
        <end position="28"/>
    </location>
</feature>
<dbReference type="Proteomes" id="UP000317648">
    <property type="component" value="Chromosome"/>
</dbReference>
<evidence type="ECO:0008006" key="4">
    <source>
        <dbReference type="Google" id="ProtNLM"/>
    </source>
</evidence>
<dbReference type="KEGG" id="lcre:Pla8534_06690"/>
<reference evidence="2 3" key="1">
    <citation type="submission" date="2019-02" db="EMBL/GenBank/DDBJ databases">
        <title>Deep-cultivation of Planctomycetes and their phenomic and genomic characterization uncovers novel biology.</title>
        <authorList>
            <person name="Wiegand S."/>
            <person name="Jogler M."/>
            <person name="Boedeker C."/>
            <person name="Pinto D."/>
            <person name="Vollmers J."/>
            <person name="Rivas-Marin E."/>
            <person name="Kohn T."/>
            <person name="Peeters S.H."/>
            <person name="Heuer A."/>
            <person name="Rast P."/>
            <person name="Oberbeckmann S."/>
            <person name="Bunk B."/>
            <person name="Jeske O."/>
            <person name="Meyerdierks A."/>
            <person name="Storesund J.E."/>
            <person name="Kallscheuer N."/>
            <person name="Luecker S."/>
            <person name="Lage O.M."/>
            <person name="Pohl T."/>
            <person name="Merkel B.J."/>
            <person name="Hornburger P."/>
            <person name="Mueller R.-W."/>
            <person name="Bruemmer F."/>
            <person name="Labrenz M."/>
            <person name="Spormann A.M."/>
            <person name="Op den Camp H."/>
            <person name="Overmann J."/>
            <person name="Amann R."/>
            <person name="Jetten M.S.M."/>
            <person name="Mascher T."/>
            <person name="Medema M.H."/>
            <person name="Devos D.P."/>
            <person name="Kaster A.-K."/>
            <person name="Ovreas L."/>
            <person name="Rohde M."/>
            <person name="Galperin M.Y."/>
            <person name="Jogler C."/>
        </authorList>
    </citation>
    <scope>NUCLEOTIDE SEQUENCE [LARGE SCALE GENOMIC DNA]</scope>
    <source>
        <strain evidence="2 3">Pla85_3_4</strain>
    </source>
</reference>